<evidence type="ECO:0000259" key="1">
    <source>
        <dbReference type="Pfam" id="PF08401"/>
    </source>
</evidence>
<keyword evidence="4" id="KW-1185">Reference proteome</keyword>
<dbReference type="RefSeq" id="WP_167088903.1">
    <property type="nucleotide sequence ID" value="NZ_WHJG01000023.1"/>
</dbReference>
<name>A0ABX0NFJ1_9BURK</name>
<comment type="caution">
    <text evidence="3">The sequence shown here is derived from an EMBL/GenBank/DDBJ whole genome shotgun (WGS) entry which is preliminary data.</text>
</comment>
<dbReference type="PIRSF" id="PIRSF037112">
    <property type="entry name" value="Antirestriction_ArdC"/>
    <property type="match status" value="1"/>
</dbReference>
<protein>
    <submittedName>
        <fullName evidence="3">DUF1738 domain-containing protein</fullName>
    </submittedName>
</protein>
<organism evidence="3 4">
    <name type="scientific">Massilia frigida</name>
    <dbReference type="NCBI Taxonomy" id="2609281"/>
    <lineage>
        <taxon>Bacteria</taxon>
        <taxon>Pseudomonadati</taxon>
        <taxon>Pseudomonadota</taxon>
        <taxon>Betaproteobacteria</taxon>
        <taxon>Burkholderiales</taxon>
        <taxon>Oxalobacteraceae</taxon>
        <taxon>Telluria group</taxon>
        <taxon>Massilia</taxon>
    </lineage>
</organism>
<sequence>MDIRQQITDDIIKAMVSGTPPWRKSWSSGCLHLNASSGQIYKGINQVVLGMQGQGDPRWLTYKQAEYMGLQVRKGERGTQIVKMVEINRRQAAQEADAGADLLAEDSTKALIMRAYTVFNASQIDGMAPMPARECNITCADAVEQIIFALQRTGLKVNFGQGFQPAYYPRTDEVRIPPASEFSSLEDFHATLLHEAAGHSTGHPKRLARLHMDARFGSSEYAREELRAELVSSMMQGVIGLPPGPTMIAQHSAYLASWLQALKNDKNEIFRAAADAQKICDYVGKLAVEAQPFTVQEATDATQRDALIVAAKRFNNVEVVHQRAPYRGPN</sequence>
<proteinExistence type="predicted"/>
<dbReference type="InterPro" id="IPR017113">
    <property type="entry name" value="Antirestriction_ArdC"/>
</dbReference>
<dbReference type="Pfam" id="PF08401">
    <property type="entry name" value="ArdcN"/>
    <property type="match status" value="1"/>
</dbReference>
<dbReference type="EMBL" id="WHJG01000023">
    <property type="protein sequence ID" value="NHZ81574.1"/>
    <property type="molecule type" value="Genomic_DNA"/>
</dbReference>
<dbReference type="InterPro" id="IPR041459">
    <property type="entry name" value="MPTase-PolyVal"/>
</dbReference>
<dbReference type="InterPro" id="IPR013610">
    <property type="entry name" value="ArdC_N"/>
</dbReference>
<accession>A0ABX0NFJ1</accession>
<feature type="domain" description="Polyvalent protein metallopeptidase" evidence="2">
    <location>
        <begin position="150"/>
        <end position="274"/>
    </location>
</feature>
<dbReference type="Pfam" id="PF18818">
    <property type="entry name" value="MPTase-PolyVal"/>
    <property type="match status" value="1"/>
</dbReference>
<reference evidence="3 4" key="1">
    <citation type="submission" date="2019-10" db="EMBL/GenBank/DDBJ databases">
        <title>Taxonomy of Antarctic Massilia spp.: description of Massilia rubra sp. nov., Massilia aquatica sp. nov., Massilia mucilaginosa sp. nov., Massilia frigida sp. nov. isolated from streams, lakes and regoliths.</title>
        <authorList>
            <person name="Holochova P."/>
            <person name="Sedlacek I."/>
            <person name="Kralova S."/>
            <person name="Maslanova I."/>
            <person name="Busse H.-J."/>
            <person name="Stankova E."/>
            <person name="Vrbovska V."/>
            <person name="Kovarovic V."/>
            <person name="Bartak M."/>
            <person name="Svec P."/>
            <person name="Pantucek R."/>
        </authorList>
    </citation>
    <scope>NUCLEOTIDE SEQUENCE [LARGE SCALE GENOMIC DNA]</scope>
    <source>
        <strain evidence="3 4">CCM 8695</strain>
    </source>
</reference>
<evidence type="ECO:0000313" key="4">
    <source>
        <dbReference type="Proteomes" id="UP000621455"/>
    </source>
</evidence>
<evidence type="ECO:0000259" key="2">
    <source>
        <dbReference type="Pfam" id="PF18818"/>
    </source>
</evidence>
<dbReference type="Proteomes" id="UP000621455">
    <property type="component" value="Unassembled WGS sequence"/>
</dbReference>
<gene>
    <name evidence="3" type="ORF">F2P44_20170</name>
</gene>
<evidence type="ECO:0000313" key="3">
    <source>
        <dbReference type="EMBL" id="NHZ81574.1"/>
    </source>
</evidence>
<feature type="domain" description="N-terminal" evidence="1">
    <location>
        <begin position="2"/>
        <end position="119"/>
    </location>
</feature>